<accession>A0A1X0NW97</accession>
<evidence type="ECO:0000256" key="6">
    <source>
        <dbReference type="ARBA" id="ARBA00022989"/>
    </source>
</evidence>
<dbReference type="PANTHER" id="PTHR14083:SF0">
    <property type="entry name" value="YIP1D-INTERACTING FACTOR 1, ISOFORM C"/>
    <property type="match status" value="1"/>
</dbReference>
<evidence type="ECO:0000256" key="10">
    <source>
        <dbReference type="SAM" id="MobiDB-lite"/>
    </source>
</evidence>
<dbReference type="STRING" id="67003.A0A1X0NW97"/>
<evidence type="ECO:0000313" key="11">
    <source>
        <dbReference type="EMBL" id="ORC88976.1"/>
    </source>
</evidence>
<dbReference type="GO" id="GO:0000139">
    <property type="term" value="C:Golgi membrane"/>
    <property type="evidence" value="ECO:0007669"/>
    <property type="project" value="UniProtKB-SubCell"/>
</dbReference>
<dbReference type="PANTHER" id="PTHR14083">
    <property type="entry name" value="YIP1 INTERACTING FACTOR HOMOLOG YIF1 PROTEIN"/>
    <property type="match status" value="1"/>
</dbReference>
<dbReference type="GO" id="GO:0030134">
    <property type="term" value="C:COPII-coated ER to Golgi transport vesicle"/>
    <property type="evidence" value="ECO:0007669"/>
    <property type="project" value="TreeGrafter"/>
</dbReference>
<keyword evidence="7 9" id="KW-0333">Golgi apparatus</keyword>
<keyword evidence="12" id="KW-1185">Reference proteome</keyword>
<dbReference type="OrthoDB" id="337750at2759"/>
<keyword evidence="4 9" id="KW-0256">Endoplasmic reticulum</keyword>
<feature type="transmembrane region" description="Helical" evidence="9">
    <location>
        <begin position="226"/>
        <end position="245"/>
    </location>
</feature>
<keyword evidence="6 9" id="KW-1133">Transmembrane helix</keyword>
<evidence type="ECO:0000256" key="5">
    <source>
        <dbReference type="ARBA" id="ARBA00022927"/>
    </source>
</evidence>
<evidence type="ECO:0000256" key="1">
    <source>
        <dbReference type="ARBA" id="ARBA00009727"/>
    </source>
</evidence>
<dbReference type="RefSeq" id="XP_028883042.1">
    <property type="nucleotide sequence ID" value="XM_029025632.1"/>
</dbReference>
<evidence type="ECO:0000256" key="4">
    <source>
        <dbReference type="ARBA" id="ARBA00022824"/>
    </source>
</evidence>
<comment type="function">
    <text evidence="9">Has a role in transport between endoplasmic reticulum and Golgi.</text>
</comment>
<dbReference type="GO" id="GO:0005789">
    <property type="term" value="C:endoplasmic reticulum membrane"/>
    <property type="evidence" value="ECO:0007669"/>
    <property type="project" value="UniProtKB-SubCell"/>
</dbReference>
<dbReference type="GO" id="GO:0005793">
    <property type="term" value="C:endoplasmic reticulum-Golgi intermediate compartment"/>
    <property type="evidence" value="ECO:0007669"/>
    <property type="project" value="UniProtKB-UniRule"/>
</dbReference>
<evidence type="ECO:0000256" key="2">
    <source>
        <dbReference type="ARBA" id="ARBA00022448"/>
    </source>
</evidence>
<feature type="transmembrane region" description="Helical" evidence="9">
    <location>
        <begin position="193"/>
        <end position="214"/>
    </location>
</feature>
<reference evidence="11 12" key="1">
    <citation type="submission" date="2017-03" db="EMBL/GenBank/DDBJ databases">
        <title>An alternative strategy for trypanosome survival in the mammalian bloodstream revealed through genome and transcriptome analysis of the ubiquitous bovine parasite Trypanosoma (Megatrypanum) theileri.</title>
        <authorList>
            <person name="Kelly S."/>
            <person name="Ivens A."/>
            <person name="Mott A."/>
            <person name="O'Neill E."/>
            <person name="Emms D."/>
            <person name="Macleod O."/>
            <person name="Voorheis P."/>
            <person name="Matthews J."/>
            <person name="Matthews K."/>
            <person name="Carrington M."/>
        </authorList>
    </citation>
    <scope>NUCLEOTIDE SEQUENCE [LARGE SCALE GENOMIC DNA]</scope>
    <source>
        <strain evidence="11">Edinburgh</strain>
    </source>
</reference>
<feature type="transmembrane region" description="Helical" evidence="9">
    <location>
        <begin position="257"/>
        <end position="274"/>
    </location>
</feature>
<evidence type="ECO:0000313" key="12">
    <source>
        <dbReference type="Proteomes" id="UP000192257"/>
    </source>
</evidence>
<name>A0A1X0NW97_9TRYP</name>
<evidence type="ECO:0000256" key="3">
    <source>
        <dbReference type="ARBA" id="ARBA00022692"/>
    </source>
</evidence>
<feature type="transmembrane region" description="Helical" evidence="9">
    <location>
        <begin position="294"/>
        <end position="312"/>
    </location>
</feature>
<feature type="region of interest" description="Disordered" evidence="10">
    <location>
        <begin position="1"/>
        <end position="44"/>
    </location>
</feature>
<feature type="compositionally biased region" description="Polar residues" evidence="10">
    <location>
        <begin position="1"/>
        <end position="11"/>
    </location>
</feature>
<dbReference type="VEuPathDB" id="TriTrypDB:TM35_000141870"/>
<comment type="similarity">
    <text evidence="1 9">Belongs to the YIF1 family.</text>
</comment>
<dbReference type="Pfam" id="PF03878">
    <property type="entry name" value="YIF1"/>
    <property type="match status" value="1"/>
</dbReference>
<gene>
    <name evidence="11" type="ORF">TM35_000141870</name>
</gene>
<feature type="transmembrane region" description="Helical" evidence="9">
    <location>
        <begin position="163"/>
        <end position="181"/>
    </location>
</feature>
<dbReference type="InterPro" id="IPR005578">
    <property type="entry name" value="Yif1_fam"/>
</dbReference>
<keyword evidence="5 9" id="KW-0653">Protein transport</keyword>
<comment type="caution">
    <text evidence="11">The sequence shown here is derived from an EMBL/GenBank/DDBJ whole genome shotgun (WGS) entry which is preliminary data.</text>
</comment>
<dbReference type="GO" id="GO:0006888">
    <property type="term" value="P:endoplasmic reticulum to Golgi vesicle-mediated transport"/>
    <property type="evidence" value="ECO:0007669"/>
    <property type="project" value="UniProtKB-UniRule"/>
</dbReference>
<dbReference type="EMBL" id="NBCO01000014">
    <property type="protein sequence ID" value="ORC88976.1"/>
    <property type="molecule type" value="Genomic_DNA"/>
</dbReference>
<dbReference type="Proteomes" id="UP000192257">
    <property type="component" value="Unassembled WGS sequence"/>
</dbReference>
<dbReference type="GeneID" id="39985412"/>
<dbReference type="AlphaFoldDB" id="A0A1X0NW97"/>
<evidence type="ECO:0000256" key="7">
    <source>
        <dbReference type="ARBA" id="ARBA00023034"/>
    </source>
</evidence>
<dbReference type="GO" id="GO:0015031">
    <property type="term" value="P:protein transport"/>
    <property type="evidence" value="ECO:0007669"/>
    <property type="project" value="UniProtKB-KW"/>
</dbReference>
<comment type="subcellular location">
    <subcellularLocation>
        <location evidence="9">Endoplasmic reticulum membrane</location>
        <topology evidence="9">Multi-pass membrane protein</topology>
    </subcellularLocation>
    <subcellularLocation>
        <location evidence="9">Golgi apparatus membrane</location>
        <topology evidence="9">Multi-pass membrane protein</topology>
    </subcellularLocation>
</comment>
<keyword evidence="3 9" id="KW-0812">Transmembrane</keyword>
<proteinExistence type="inferred from homology"/>
<sequence length="316" mass="35907">MPTFATHTSPSLPYHNTNYHHQHHHYQYQQQPQPQQANNPLPWGGDHQNIMLQVGLQYGQSMLQGGEQSLTRHLPLISGIKRYFRVDNQYVKKKLSILLFPFTRKFYVSQRTPGPEQDISGIPSSFGGDTTVFSPVTNRSPTSMTGGSYPSSSPTSDEYAFDLYLPLMGSVTYVILSGFLHGLHHNNVTNEHLISFASSLLFWIILELLVLKVLSYVLRLVPQVTLLDLLALSGYKYITICIVVLLRELIQLDSDTYYIGFMVMYVLISNGFFVSKSLMRLYQREGRVPSNTRLLAYAAALFQAPLVLWLALKPFR</sequence>
<evidence type="ECO:0000256" key="9">
    <source>
        <dbReference type="RuleBase" id="RU368073"/>
    </source>
</evidence>
<protein>
    <recommendedName>
        <fullName evidence="9">Protein YIF1</fullName>
    </recommendedName>
</protein>
<keyword evidence="8 9" id="KW-0472">Membrane</keyword>
<evidence type="ECO:0000256" key="8">
    <source>
        <dbReference type="ARBA" id="ARBA00023136"/>
    </source>
</evidence>
<feature type="compositionally biased region" description="Low complexity" evidence="10">
    <location>
        <begin position="27"/>
        <end position="40"/>
    </location>
</feature>
<keyword evidence="2 9" id="KW-0813">Transport</keyword>
<organism evidence="11 12">
    <name type="scientific">Trypanosoma theileri</name>
    <dbReference type="NCBI Taxonomy" id="67003"/>
    <lineage>
        <taxon>Eukaryota</taxon>
        <taxon>Discoba</taxon>
        <taxon>Euglenozoa</taxon>
        <taxon>Kinetoplastea</taxon>
        <taxon>Metakinetoplastina</taxon>
        <taxon>Trypanosomatida</taxon>
        <taxon>Trypanosomatidae</taxon>
        <taxon>Trypanosoma</taxon>
    </lineage>
</organism>